<protein>
    <submittedName>
        <fullName evidence="5">Uncharacterized protein LOC111129660</fullName>
    </submittedName>
</protein>
<dbReference type="PROSITE" id="PS50923">
    <property type="entry name" value="SUSHI"/>
    <property type="match status" value="1"/>
</dbReference>
<organism evidence="4 5">
    <name type="scientific">Crassostrea virginica</name>
    <name type="common">Eastern oyster</name>
    <dbReference type="NCBI Taxonomy" id="6565"/>
    <lineage>
        <taxon>Eukaryota</taxon>
        <taxon>Metazoa</taxon>
        <taxon>Spiralia</taxon>
        <taxon>Lophotrochozoa</taxon>
        <taxon>Mollusca</taxon>
        <taxon>Bivalvia</taxon>
        <taxon>Autobranchia</taxon>
        <taxon>Pteriomorphia</taxon>
        <taxon>Ostreida</taxon>
        <taxon>Ostreoidea</taxon>
        <taxon>Ostreidae</taxon>
        <taxon>Crassostrea</taxon>
    </lineage>
</organism>
<evidence type="ECO:0000256" key="1">
    <source>
        <dbReference type="ARBA" id="ARBA00023157"/>
    </source>
</evidence>
<comment type="caution">
    <text evidence="2">Lacks conserved residue(s) required for the propagation of feature annotation.</text>
</comment>
<keyword evidence="4" id="KW-1185">Reference proteome</keyword>
<dbReference type="RefSeq" id="XP_022331829.1">
    <property type="nucleotide sequence ID" value="XM_022476121.1"/>
</dbReference>
<dbReference type="InterPro" id="IPR035976">
    <property type="entry name" value="Sushi/SCR/CCP_sf"/>
</dbReference>
<keyword evidence="2" id="KW-0768">Sushi</keyword>
<dbReference type="KEGG" id="cvn:111129660"/>
<evidence type="ECO:0000313" key="4">
    <source>
        <dbReference type="Proteomes" id="UP000694844"/>
    </source>
</evidence>
<sequence length="100" mass="10759">MSTGYYGLCSGHTCGEYDLCVETDSGYQCIPVYAGKRCSKPPEVTNAVVDFADPDTYPWGTGDTVNFICTPSSTPGPIKVTGPTLMTCMDIGEWSYSFVC</sequence>
<gene>
    <name evidence="5" type="primary">LOC111129660</name>
</gene>
<dbReference type="GeneID" id="111129660"/>
<evidence type="ECO:0000313" key="5">
    <source>
        <dbReference type="RefSeq" id="XP_022331829.1"/>
    </source>
</evidence>
<dbReference type="AlphaFoldDB" id="A0A8B8DWE4"/>
<evidence type="ECO:0000256" key="2">
    <source>
        <dbReference type="PROSITE-ProRule" id="PRU00302"/>
    </source>
</evidence>
<dbReference type="Proteomes" id="UP000694844">
    <property type="component" value="Chromosome 4"/>
</dbReference>
<dbReference type="OrthoDB" id="6129306at2759"/>
<accession>A0A8B8DWE4</accession>
<dbReference type="InterPro" id="IPR000436">
    <property type="entry name" value="Sushi_SCR_CCP_dom"/>
</dbReference>
<feature type="domain" description="Sushi" evidence="3">
    <location>
        <begin position="36"/>
        <end position="100"/>
    </location>
</feature>
<keyword evidence="1" id="KW-1015">Disulfide bond</keyword>
<dbReference type="SUPFAM" id="SSF57535">
    <property type="entry name" value="Complement control module/SCR domain"/>
    <property type="match status" value="1"/>
</dbReference>
<reference evidence="5" key="1">
    <citation type="submission" date="2025-08" db="UniProtKB">
        <authorList>
            <consortium name="RefSeq"/>
        </authorList>
    </citation>
    <scope>IDENTIFICATION</scope>
    <source>
        <tissue evidence="5">Whole sample</tissue>
    </source>
</reference>
<name>A0A8B8DWE4_CRAVI</name>
<evidence type="ECO:0000259" key="3">
    <source>
        <dbReference type="PROSITE" id="PS50923"/>
    </source>
</evidence>
<dbReference type="Gene3D" id="2.10.70.10">
    <property type="entry name" value="Complement Module, domain 1"/>
    <property type="match status" value="1"/>
</dbReference>
<proteinExistence type="predicted"/>